<evidence type="ECO:0000256" key="12">
    <source>
        <dbReference type="ARBA" id="ARBA00023136"/>
    </source>
</evidence>
<keyword evidence="18" id="KW-1185">Reference proteome</keyword>
<dbReference type="GO" id="GO:0007189">
    <property type="term" value="P:adenylate cyclase-activating G protein-coupled receptor signaling pathway"/>
    <property type="evidence" value="ECO:0007669"/>
    <property type="project" value="TreeGrafter"/>
</dbReference>
<keyword evidence="7" id="KW-0547">Nucleotide-binding</keyword>
<evidence type="ECO:0000256" key="11">
    <source>
        <dbReference type="ARBA" id="ARBA00022998"/>
    </source>
</evidence>
<keyword evidence="12 15" id="KW-0472">Membrane</keyword>
<dbReference type="InterPro" id="IPR018297">
    <property type="entry name" value="A/G_cyclase_CS"/>
</dbReference>
<feature type="transmembrane region" description="Helical" evidence="15">
    <location>
        <begin position="705"/>
        <end position="727"/>
    </location>
</feature>
<protein>
    <recommendedName>
        <fullName evidence="4">adenylate cyclase</fullName>
        <ecNumber evidence="4">4.6.1.1</ecNumber>
    </recommendedName>
</protein>
<dbReference type="EC" id="4.6.1.1" evidence="4"/>
<keyword evidence="6" id="KW-0479">Metal-binding</keyword>
<dbReference type="Proteomes" id="UP000728032">
    <property type="component" value="Unassembled WGS sequence"/>
</dbReference>
<feature type="transmembrane region" description="Helical" evidence="15">
    <location>
        <begin position="185"/>
        <end position="204"/>
    </location>
</feature>
<name>A0A7R9QEC3_9ACAR</name>
<dbReference type="InterPro" id="IPR029787">
    <property type="entry name" value="Nucleotide_cyclase"/>
</dbReference>
<dbReference type="Pfam" id="PF16214">
    <property type="entry name" value="AC_N"/>
    <property type="match status" value="1"/>
</dbReference>
<keyword evidence="10 15" id="KW-1133">Transmembrane helix</keyword>
<evidence type="ECO:0000256" key="7">
    <source>
        <dbReference type="ARBA" id="ARBA00022741"/>
    </source>
</evidence>
<feature type="transmembrane region" description="Helical" evidence="15">
    <location>
        <begin position="620"/>
        <end position="638"/>
    </location>
</feature>
<dbReference type="GO" id="GO:0006171">
    <property type="term" value="P:cAMP biosynthetic process"/>
    <property type="evidence" value="ECO:0007669"/>
    <property type="project" value="UniProtKB-KW"/>
</dbReference>
<dbReference type="GO" id="GO:0046872">
    <property type="term" value="F:metal ion binding"/>
    <property type="evidence" value="ECO:0007669"/>
    <property type="project" value="UniProtKB-KW"/>
</dbReference>
<dbReference type="FunFam" id="3.30.70.1230:FF:000024">
    <property type="entry name" value="ACXA, isoform A"/>
    <property type="match status" value="1"/>
</dbReference>
<feature type="domain" description="Guanylate cyclase" evidence="16">
    <location>
        <begin position="795"/>
        <end position="976"/>
    </location>
</feature>
<dbReference type="GO" id="GO:0005524">
    <property type="term" value="F:ATP binding"/>
    <property type="evidence" value="ECO:0007669"/>
    <property type="project" value="UniProtKB-KW"/>
</dbReference>
<dbReference type="CDD" id="cd07302">
    <property type="entry name" value="CHD"/>
    <property type="match status" value="2"/>
</dbReference>
<comment type="subcellular location">
    <subcellularLocation>
        <location evidence="3">Membrane</location>
        <topology evidence="3">Multi-pass membrane protein</topology>
    </subcellularLocation>
</comment>
<gene>
    <name evidence="17" type="ORF">ONB1V03_LOCUS3209</name>
</gene>
<dbReference type="SMART" id="SM00044">
    <property type="entry name" value="CYCc"/>
    <property type="match status" value="2"/>
</dbReference>
<dbReference type="InterPro" id="IPR032628">
    <property type="entry name" value="AC_N"/>
</dbReference>
<dbReference type="OrthoDB" id="10261550at2759"/>
<organism evidence="17">
    <name type="scientific">Oppiella nova</name>
    <dbReference type="NCBI Taxonomy" id="334625"/>
    <lineage>
        <taxon>Eukaryota</taxon>
        <taxon>Metazoa</taxon>
        <taxon>Ecdysozoa</taxon>
        <taxon>Arthropoda</taxon>
        <taxon>Chelicerata</taxon>
        <taxon>Arachnida</taxon>
        <taxon>Acari</taxon>
        <taxon>Acariformes</taxon>
        <taxon>Sarcoptiformes</taxon>
        <taxon>Oribatida</taxon>
        <taxon>Brachypylina</taxon>
        <taxon>Oppioidea</taxon>
        <taxon>Oppiidae</taxon>
        <taxon>Oppiella</taxon>
    </lineage>
</organism>
<evidence type="ECO:0000256" key="15">
    <source>
        <dbReference type="SAM" id="Phobius"/>
    </source>
</evidence>
<accession>A0A7R9QEC3</accession>
<evidence type="ECO:0000256" key="1">
    <source>
        <dbReference type="ARBA" id="ARBA00001593"/>
    </source>
</evidence>
<comment type="cofactor">
    <cofactor evidence="2">
        <name>Mg(2+)</name>
        <dbReference type="ChEBI" id="CHEBI:18420"/>
    </cofactor>
</comment>
<keyword evidence="5 15" id="KW-0812">Transmembrane</keyword>
<feature type="domain" description="Guanylate cyclase" evidence="16">
    <location>
        <begin position="320"/>
        <end position="447"/>
    </location>
</feature>
<dbReference type="GO" id="GO:0035556">
    <property type="term" value="P:intracellular signal transduction"/>
    <property type="evidence" value="ECO:0007669"/>
    <property type="project" value="InterPro"/>
</dbReference>
<dbReference type="SUPFAM" id="SSF55073">
    <property type="entry name" value="Nucleotide cyclase"/>
    <property type="match status" value="3"/>
</dbReference>
<dbReference type="AlphaFoldDB" id="A0A7R9QEC3"/>
<sequence>MNGQSSKMKSSQTTSFMPRMSTNTVEILAKQATLIKLDSNDRNNSIISNHSTYSGESEHWSWRSLKKEFKSKDISKMFLKYQARLQHTFFMNNKETFPGIFLIRISSLIVFIIFFAITCFEEILLRPRISRTVAGITVLLAMLFEEYGSTLFPLQANHQSLPLQQIRPTFYILVANHILVPFCSRIYSCLATIIIIAIELTLTFRQRVDMECKSQCILKFTIADLFFYSFSAGFGFYMSFLLEVAIRKAFINHRSCIESTFKLELEQEQQEQLLNSCFPRHLIDDVRNDIRTTISQIARQESIPMRPFNKLYVKKYKNVSILYADIVNSMILTASLSANDLVETLNELFGRFDESAERNHCLRIKLLGDCYYCVSGLPDYDENHAINCVRMGLEMIKIIRTIREVREIDIDMRIGVHSGMVLSGIMGLHKWQYDIWSLDSVLASAMEHNGVPGYVHITQTTLDLLLPADKEDFVIKEKITEGEIGYLISKKEVISHNRTNSGSPNSKRKRQTDSLKAQINKFRRRSLVEPVSHSSRMPTTILESSLTRYREMINSVNRFMDFAIEKMPLNIKSHWLRPQDIHPFFLCFTSGVVGNKSLYDQNQSSIYNTEKVYAQQPDPFFSLYLFCAGALCITLMAIKCAYSWDYTMCVILAMTGVSLFIRIHLWLKFLMHLLGVIIYVVLFYNKCSIYQIVSSEEESPWISTIGFDPLIGHIYYVVMVAVLLHMIDRQIEYIFRLDFKWTNRLIDEKIEMQTIGEINGILLENILPVHVAQRYLYNSSISADQLYHESYDSCAVMFASIPNYSQFYSENFMNEEGLKCLQLLNEIILNFDQMLSHSNFQKIEKIKTIGSTYMAASGLQPGRGSSDSEISLEDVRGNVIVLVRFATALMETLKKLNKDALQDFKLRVGIAVGPLIAGVVGAVKPQYDIWGDTDALQDFKLRVGIAVGPLIAGVVGAVKPQYDIWGDTVNVASRMESTGIMGRIQVTQEAAHILSECKNSNEFVLEERGLVFVKGKGELQTYLVKTQFDFDEHEITRV</sequence>
<evidence type="ECO:0000256" key="2">
    <source>
        <dbReference type="ARBA" id="ARBA00001946"/>
    </source>
</evidence>
<feature type="transmembrane region" description="Helical" evidence="15">
    <location>
        <begin position="225"/>
        <end position="246"/>
    </location>
</feature>
<feature type="transmembrane region" description="Helical" evidence="15">
    <location>
        <begin position="673"/>
        <end position="693"/>
    </location>
</feature>
<keyword evidence="13 14" id="KW-0456">Lyase</keyword>
<evidence type="ECO:0000256" key="14">
    <source>
        <dbReference type="RuleBase" id="RU000405"/>
    </source>
</evidence>
<keyword evidence="9" id="KW-0460">Magnesium</keyword>
<evidence type="ECO:0000313" key="17">
    <source>
        <dbReference type="EMBL" id="CAD7641650.1"/>
    </source>
</evidence>
<keyword evidence="11" id="KW-0115">cAMP biosynthesis</keyword>
<dbReference type="EMBL" id="OC915718">
    <property type="protein sequence ID" value="CAD7641650.1"/>
    <property type="molecule type" value="Genomic_DNA"/>
</dbReference>
<evidence type="ECO:0000256" key="4">
    <source>
        <dbReference type="ARBA" id="ARBA00012201"/>
    </source>
</evidence>
<evidence type="ECO:0000256" key="13">
    <source>
        <dbReference type="ARBA" id="ARBA00023239"/>
    </source>
</evidence>
<reference evidence="17" key="1">
    <citation type="submission" date="2020-11" db="EMBL/GenBank/DDBJ databases">
        <authorList>
            <person name="Tran Van P."/>
        </authorList>
    </citation>
    <scope>NUCLEOTIDE SEQUENCE</scope>
</reference>
<feature type="transmembrane region" description="Helical" evidence="15">
    <location>
        <begin position="99"/>
        <end position="120"/>
    </location>
</feature>
<dbReference type="GO" id="GO:0004016">
    <property type="term" value="F:adenylate cyclase activity"/>
    <property type="evidence" value="ECO:0007669"/>
    <property type="project" value="UniProtKB-EC"/>
</dbReference>
<comment type="similarity">
    <text evidence="14">Belongs to the adenylyl cyclase class-4/guanylyl cyclase family.</text>
</comment>
<evidence type="ECO:0000259" key="16">
    <source>
        <dbReference type="PROSITE" id="PS50125"/>
    </source>
</evidence>
<dbReference type="PANTHER" id="PTHR45627">
    <property type="entry name" value="ADENYLATE CYCLASE TYPE 1"/>
    <property type="match status" value="1"/>
</dbReference>
<dbReference type="Pfam" id="PF00211">
    <property type="entry name" value="Guanylate_cyc"/>
    <property type="match status" value="3"/>
</dbReference>
<dbReference type="Gene3D" id="3.30.70.1230">
    <property type="entry name" value="Nucleotide cyclase"/>
    <property type="match status" value="3"/>
</dbReference>
<dbReference type="InterPro" id="IPR001054">
    <property type="entry name" value="A/G_cyclase"/>
</dbReference>
<dbReference type="PROSITE" id="PS50125">
    <property type="entry name" value="GUANYLATE_CYCLASE_2"/>
    <property type="match status" value="2"/>
</dbReference>
<dbReference type="EMBL" id="CAJPVJ010000893">
    <property type="protein sequence ID" value="CAG2163636.1"/>
    <property type="molecule type" value="Genomic_DNA"/>
</dbReference>
<dbReference type="GO" id="GO:0007193">
    <property type="term" value="P:adenylate cyclase-inhibiting G protein-coupled receptor signaling pathway"/>
    <property type="evidence" value="ECO:0007669"/>
    <property type="project" value="TreeGrafter"/>
</dbReference>
<dbReference type="PROSITE" id="PS00452">
    <property type="entry name" value="GUANYLATE_CYCLASE_1"/>
    <property type="match status" value="1"/>
</dbReference>
<comment type="catalytic activity">
    <reaction evidence="1">
        <text>ATP = 3',5'-cyclic AMP + diphosphate</text>
        <dbReference type="Rhea" id="RHEA:15389"/>
        <dbReference type="ChEBI" id="CHEBI:30616"/>
        <dbReference type="ChEBI" id="CHEBI:33019"/>
        <dbReference type="ChEBI" id="CHEBI:58165"/>
        <dbReference type="EC" id="4.6.1.1"/>
    </reaction>
</comment>
<evidence type="ECO:0000313" key="18">
    <source>
        <dbReference type="Proteomes" id="UP000728032"/>
    </source>
</evidence>
<evidence type="ECO:0000256" key="6">
    <source>
        <dbReference type="ARBA" id="ARBA00022723"/>
    </source>
</evidence>
<evidence type="ECO:0000256" key="8">
    <source>
        <dbReference type="ARBA" id="ARBA00022840"/>
    </source>
</evidence>
<evidence type="ECO:0000256" key="9">
    <source>
        <dbReference type="ARBA" id="ARBA00022842"/>
    </source>
</evidence>
<dbReference type="PANTHER" id="PTHR45627:SF12">
    <property type="entry name" value="ADENYLATE CYCLASE TYPE 2"/>
    <property type="match status" value="1"/>
</dbReference>
<evidence type="ECO:0000256" key="5">
    <source>
        <dbReference type="ARBA" id="ARBA00022692"/>
    </source>
</evidence>
<dbReference type="GO" id="GO:0005886">
    <property type="term" value="C:plasma membrane"/>
    <property type="evidence" value="ECO:0007669"/>
    <property type="project" value="TreeGrafter"/>
</dbReference>
<evidence type="ECO:0000256" key="10">
    <source>
        <dbReference type="ARBA" id="ARBA00022989"/>
    </source>
</evidence>
<keyword evidence="8" id="KW-0067">ATP-binding</keyword>
<proteinExistence type="inferred from homology"/>
<evidence type="ECO:0000256" key="3">
    <source>
        <dbReference type="ARBA" id="ARBA00004141"/>
    </source>
</evidence>